<accession>A0A0F9STI5</accession>
<reference evidence="1" key="1">
    <citation type="journal article" date="2015" name="Nature">
        <title>Complex archaea that bridge the gap between prokaryotes and eukaryotes.</title>
        <authorList>
            <person name="Spang A."/>
            <person name="Saw J.H."/>
            <person name="Jorgensen S.L."/>
            <person name="Zaremba-Niedzwiedzka K."/>
            <person name="Martijn J."/>
            <person name="Lind A.E."/>
            <person name="van Eijk R."/>
            <person name="Schleper C."/>
            <person name="Guy L."/>
            <person name="Ettema T.J."/>
        </authorList>
    </citation>
    <scope>NUCLEOTIDE SEQUENCE</scope>
</reference>
<organism evidence="1">
    <name type="scientific">marine sediment metagenome</name>
    <dbReference type="NCBI Taxonomy" id="412755"/>
    <lineage>
        <taxon>unclassified sequences</taxon>
        <taxon>metagenomes</taxon>
        <taxon>ecological metagenomes</taxon>
    </lineage>
</organism>
<evidence type="ECO:0000313" key="1">
    <source>
        <dbReference type="EMBL" id="KKN32548.1"/>
    </source>
</evidence>
<protein>
    <submittedName>
        <fullName evidence="1">Uncharacterized protein</fullName>
    </submittedName>
</protein>
<name>A0A0F9STI5_9ZZZZ</name>
<dbReference type="AlphaFoldDB" id="A0A0F9STI5"/>
<comment type="caution">
    <text evidence="1">The sequence shown here is derived from an EMBL/GenBank/DDBJ whole genome shotgun (WGS) entry which is preliminary data.</text>
</comment>
<proteinExistence type="predicted"/>
<dbReference type="EMBL" id="LAZR01002245">
    <property type="protein sequence ID" value="KKN32548.1"/>
    <property type="molecule type" value="Genomic_DNA"/>
</dbReference>
<gene>
    <name evidence="1" type="ORF">LCGC14_0812720</name>
</gene>
<sequence length="174" mass="19362">MGCAPHLLSLSRVEGSPVKPSSRFCRAVLAQIFNRDNWQDDVTWAEATVIMGAKLLKDAGHEDDHITSIFRFFRDSIVDWTKQIEESPCDAWNLLILAIMDNRRALLLGAPHDQSVFDFREGVETTKLPVPIFQVSVTLSGLLSLIVDPVQSDRSVHEAVEATEAALPDRPVDP</sequence>